<dbReference type="EMBL" id="FWDM01000014">
    <property type="protein sequence ID" value="SLM11760.1"/>
    <property type="molecule type" value="Genomic_DNA"/>
</dbReference>
<keyword evidence="2" id="KW-0413">Isomerase</keyword>
<dbReference type="PANTHER" id="PTHR12110:SF21">
    <property type="entry name" value="XYLOSE ISOMERASE-LIKE TIM BARREL DOMAIN-CONTAINING PROTEIN"/>
    <property type="match status" value="1"/>
</dbReference>
<dbReference type="GO" id="GO:0016853">
    <property type="term" value="F:isomerase activity"/>
    <property type="evidence" value="ECO:0007669"/>
    <property type="project" value="UniProtKB-KW"/>
</dbReference>
<accession>A0A3P3XHF9</accession>
<sequence>MKLGFVSAILPEYSFEQVIDFASENGFKCVEIMCWPKGKAERRYGGVTHIDMDLMDKQKADYIFEYISNKNVHISAVSYYPNNMDPDPQERQFYNEHLKKVIIGARMLGLHNVNTFVGRDQNKNLSDSIADFRKIWPDIVKFAEDNDVRIGIESCPMYFTMDEWPGGKNLAGSPKIWRELFSIIDSRYFGLNYDPSHLVWQRMNYIAPIYEFKDKIMHVHIKDAQLYQDRLDDVGALAPPLEYHYPKIPGLGDIQWGKFISALRDIRYKGAACIEIEDYSFEDSLEDRILALRQSKAYMNQFIL</sequence>
<dbReference type="InterPro" id="IPR013022">
    <property type="entry name" value="Xyl_isomerase-like_TIM-brl"/>
</dbReference>
<proteinExistence type="predicted"/>
<organism evidence="2">
    <name type="scientific">uncultured spirochete</name>
    <dbReference type="NCBI Taxonomy" id="156406"/>
    <lineage>
        <taxon>Bacteria</taxon>
        <taxon>Pseudomonadati</taxon>
        <taxon>Spirochaetota</taxon>
        <taxon>Spirochaetia</taxon>
        <taxon>Spirochaetales</taxon>
        <taxon>environmental samples</taxon>
    </lineage>
</organism>
<dbReference type="Gene3D" id="3.20.20.150">
    <property type="entry name" value="Divalent-metal-dependent TIM barrel enzymes"/>
    <property type="match status" value="1"/>
</dbReference>
<protein>
    <submittedName>
        <fullName evidence="2">Xylose isomerase domain-containing protein TIM barrel</fullName>
    </submittedName>
</protein>
<evidence type="ECO:0000313" key="2">
    <source>
        <dbReference type="EMBL" id="SLM11760.1"/>
    </source>
</evidence>
<dbReference type="PANTHER" id="PTHR12110">
    <property type="entry name" value="HYDROXYPYRUVATE ISOMERASE"/>
    <property type="match status" value="1"/>
</dbReference>
<dbReference type="AlphaFoldDB" id="A0A3P3XHF9"/>
<reference evidence="2" key="1">
    <citation type="submission" date="2017-02" db="EMBL/GenBank/DDBJ databases">
        <authorList>
            <person name="Regsiter A."/>
            <person name="William W."/>
        </authorList>
    </citation>
    <scope>NUCLEOTIDE SEQUENCE</scope>
    <source>
        <strain evidence="2">Bib</strain>
    </source>
</reference>
<gene>
    <name evidence="2" type="ORF">SPIROBIBN47_210063</name>
</gene>
<evidence type="ECO:0000259" key="1">
    <source>
        <dbReference type="Pfam" id="PF01261"/>
    </source>
</evidence>
<feature type="domain" description="Xylose isomerase-like TIM barrel" evidence="1">
    <location>
        <begin position="19"/>
        <end position="288"/>
    </location>
</feature>
<dbReference type="SUPFAM" id="SSF51658">
    <property type="entry name" value="Xylose isomerase-like"/>
    <property type="match status" value="1"/>
</dbReference>
<name>A0A3P3XHF9_9SPIR</name>
<dbReference type="InterPro" id="IPR036237">
    <property type="entry name" value="Xyl_isomerase-like_sf"/>
</dbReference>
<dbReference type="Pfam" id="PF01261">
    <property type="entry name" value="AP_endonuc_2"/>
    <property type="match status" value="1"/>
</dbReference>
<dbReference type="InterPro" id="IPR050312">
    <property type="entry name" value="IolE/XylAMocC-like"/>
</dbReference>